<dbReference type="RefSeq" id="WP_203000547.1">
    <property type="nucleotide sequence ID" value="NZ_JADWYV010000019.1"/>
</dbReference>
<evidence type="ECO:0000313" key="2">
    <source>
        <dbReference type="Proteomes" id="UP000604475"/>
    </source>
</evidence>
<proteinExistence type="predicted"/>
<dbReference type="Proteomes" id="UP000604475">
    <property type="component" value="Unassembled WGS sequence"/>
</dbReference>
<dbReference type="EMBL" id="JAEACQ010000125">
    <property type="protein sequence ID" value="MBL7626282.1"/>
    <property type="molecule type" value="Genomic_DNA"/>
</dbReference>
<reference evidence="1" key="1">
    <citation type="submission" date="2020-12" db="EMBL/GenBank/DDBJ databases">
        <title>Genomic characterization of non-nitrogen-fixing Frankia strains.</title>
        <authorList>
            <person name="Carlos-Shanley C."/>
            <person name="Guerra T."/>
            <person name="Hahn D."/>
        </authorList>
    </citation>
    <scope>NUCLEOTIDE SEQUENCE</scope>
    <source>
        <strain evidence="1">CN6</strain>
    </source>
</reference>
<gene>
    <name evidence="1" type="ORF">I7412_03650</name>
</gene>
<comment type="caution">
    <text evidence="1">The sequence shown here is derived from an EMBL/GenBank/DDBJ whole genome shotgun (WGS) entry which is preliminary data.</text>
</comment>
<sequence>MKLVRLAAGGADRVLAVVRLASGEVVDVVFTVTSAFLSGSDPKLISVANPEPYVFGRESMSAHDVHVIVAAVLAFAHVAAEPGVDTQGEREESGPDAVGDR</sequence>
<name>A0A937ULY5_9ACTN</name>
<protein>
    <submittedName>
        <fullName evidence="1">Uncharacterized protein</fullName>
    </submittedName>
</protein>
<keyword evidence="2" id="KW-1185">Reference proteome</keyword>
<evidence type="ECO:0000313" key="1">
    <source>
        <dbReference type="EMBL" id="MBL7626282.1"/>
    </source>
</evidence>
<accession>A0A937ULY5</accession>
<dbReference type="AlphaFoldDB" id="A0A937ULY5"/>
<organism evidence="1 2">
    <name type="scientific">Frankia nepalensis</name>
    <dbReference type="NCBI Taxonomy" id="1836974"/>
    <lineage>
        <taxon>Bacteria</taxon>
        <taxon>Bacillati</taxon>
        <taxon>Actinomycetota</taxon>
        <taxon>Actinomycetes</taxon>
        <taxon>Frankiales</taxon>
        <taxon>Frankiaceae</taxon>
        <taxon>Frankia</taxon>
    </lineage>
</organism>